<protein>
    <submittedName>
        <fullName evidence="3">CHRD domain-containing protein</fullName>
    </submittedName>
</protein>
<dbReference type="SMART" id="SM00754">
    <property type="entry name" value="CHRD"/>
    <property type="match status" value="1"/>
</dbReference>
<proteinExistence type="predicted"/>
<keyword evidence="1" id="KW-0812">Transmembrane</keyword>
<keyword evidence="1" id="KW-1133">Transmembrane helix</keyword>
<feature type="transmembrane region" description="Helical" evidence="1">
    <location>
        <begin position="12"/>
        <end position="31"/>
    </location>
</feature>
<gene>
    <name evidence="3" type="ORF">NTG6680_1128</name>
</gene>
<dbReference type="RefSeq" id="WP_239796321.1">
    <property type="nucleotide sequence ID" value="NZ_OU912926.1"/>
</dbReference>
<accession>A0ABM8YXT5</accession>
<dbReference type="Proteomes" id="UP000839052">
    <property type="component" value="Chromosome"/>
</dbReference>
<evidence type="ECO:0000259" key="2">
    <source>
        <dbReference type="PROSITE" id="PS50933"/>
    </source>
</evidence>
<organism evidence="3 4">
    <name type="scientific">Candidatus Nitrotoga arctica</name>
    <dbReference type="NCBI Taxonomy" id="453162"/>
    <lineage>
        <taxon>Bacteria</taxon>
        <taxon>Pseudomonadati</taxon>
        <taxon>Pseudomonadota</taxon>
        <taxon>Betaproteobacteria</taxon>
        <taxon>Nitrosomonadales</taxon>
        <taxon>Gallionellaceae</taxon>
        <taxon>Candidatus Nitrotoga</taxon>
    </lineage>
</organism>
<reference evidence="3 4" key="1">
    <citation type="submission" date="2021-10" db="EMBL/GenBank/DDBJ databases">
        <authorList>
            <person name="Koch H."/>
        </authorList>
    </citation>
    <scope>NUCLEOTIDE SEQUENCE [LARGE SCALE GENOMIC DNA]</scope>
    <source>
        <strain evidence="3">6680</strain>
    </source>
</reference>
<keyword evidence="4" id="KW-1185">Reference proteome</keyword>
<name>A0ABM8YXT5_9PROT</name>
<sequence length="151" mass="15658">MNIILNKTRSVFYIGTLAVSVLIGGIGIASADAMNVTLSGDEEVPTVSTSASGVGKIEVAGDKSIRGSITTTGIDGTAAHVHQAPAGKNGPVIITLKKTSTNVWEIPSGTSLTDGQYANYKAGELYLNVHSVANKDGEIRGQLKGNKRSHH</sequence>
<feature type="domain" description="CHRD" evidence="2">
    <location>
        <begin position="30"/>
        <end position="148"/>
    </location>
</feature>
<dbReference type="Pfam" id="PF07452">
    <property type="entry name" value="CHRD"/>
    <property type="match status" value="1"/>
</dbReference>
<evidence type="ECO:0000313" key="4">
    <source>
        <dbReference type="Proteomes" id="UP000839052"/>
    </source>
</evidence>
<dbReference type="PROSITE" id="PS50933">
    <property type="entry name" value="CHRD"/>
    <property type="match status" value="1"/>
</dbReference>
<evidence type="ECO:0000256" key="1">
    <source>
        <dbReference type="SAM" id="Phobius"/>
    </source>
</evidence>
<dbReference type="InterPro" id="IPR010895">
    <property type="entry name" value="CHRD"/>
</dbReference>
<keyword evidence="1" id="KW-0472">Membrane</keyword>
<dbReference type="EMBL" id="OU912926">
    <property type="protein sequence ID" value="CAG9932381.1"/>
    <property type="molecule type" value="Genomic_DNA"/>
</dbReference>
<evidence type="ECO:0000313" key="3">
    <source>
        <dbReference type="EMBL" id="CAG9932381.1"/>
    </source>
</evidence>